<feature type="compositionally biased region" description="Basic residues" evidence="1">
    <location>
        <begin position="8"/>
        <end position="26"/>
    </location>
</feature>
<feature type="region of interest" description="Disordered" evidence="1">
    <location>
        <begin position="1"/>
        <end position="30"/>
    </location>
</feature>
<sequence length="80" mass="9334">MEHSSRSTSRRRDKSPRHQGTSRKIARKGEQGAVWKALDLVSSSPFSEEIERAELPKRFTAPWFEAYYGQMDRIAHISHY</sequence>
<evidence type="ECO:0000256" key="1">
    <source>
        <dbReference type="SAM" id="MobiDB-lite"/>
    </source>
</evidence>
<protein>
    <submittedName>
        <fullName evidence="2">Uncharacterized protein</fullName>
    </submittedName>
</protein>
<dbReference type="AlphaFoldDB" id="A0A2N9IIW7"/>
<proteinExistence type="predicted"/>
<organism evidence="2">
    <name type="scientific">Fagus sylvatica</name>
    <name type="common">Beechnut</name>
    <dbReference type="NCBI Taxonomy" id="28930"/>
    <lineage>
        <taxon>Eukaryota</taxon>
        <taxon>Viridiplantae</taxon>
        <taxon>Streptophyta</taxon>
        <taxon>Embryophyta</taxon>
        <taxon>Tracheophyta</taxon>
        <taxon>Spermatophyta</taxon>
        <taxon>Magnoliopsida</taxon>
        <taxon>eudicotyledons</taxon>
        <taxon>Gunneridae</taxon>
        <taxon>Pentapetalae</taxon>
        <taxon>rosids</taxon>
        <taxon>fabids</taxon>
        <taxon>Fagales</taxon>
        <taxon>Fagaceae</taxon>
        <taxon>Fagus</taxon>
    </lineage>
</organism>
<gene>
    <name evidence="2" type="ORF">FSB_LOCUS51763</name>
</gene>
<reference evidence="2" key="1">
    <citation type="submission" date="2018-02" db="EMBL/GenBank/DDBJ databases">
        <authorList>
            <person name="Cohen D.B."/>
            <person name="Kent A.D."/>
        </authorList>
    </citation>
    <scope>NUCLEOTIDE SEQUENCE</scope>
</reference>
<accession>A0A2N9IIW7</accession>
<evidence type="ECO:0000313" key="2">
    <source>
        <dbReference type="EMBL" id="SPD23881.1"/>
    </source>
</evidence>
<name>A0A2N9IIW7_FAGSY</name>
<dbReference type="EMBL" id="OIVN01005757">
    <property type="protein sequence ID" value="SPD23881.1"/>
    <property type="molecule type" value="Genomic_DNA"/>
</dbReference>